<keyword evidence="3" id="KW-1185">Reference proteome</keyword>
<keyword evidence="1" id="KW-1133">Transmembrane helix</keyword>
<comment type="caution">
    <text evidence="2">The sequence shown here is derived from an EMBL/GenBank/DDBJ whole genome shotgun (WGS) entry which is preliminary data.</text>
</comment>
<evidence type="ECO:0000313" key="3">
    <source>
        <dbReference type="Proteomes" id="UP000475862"/>
    </source>
</evidence>
<dbReference type="Proteomes" id="UP000475862">
    <property type="component" value="Unassembled WGS sequence"/>
</dbReference>
<evidence type="ECO:0000256" key="1">
    <source>
        <dbReference type="SAM" id="Phobius"/>
    </source>
</evidence>
<sequence length="409" mass="48166">MTLRMFLGNLASNYSAESYSHKEFKLNRCDKICIKTSKKKNEIKVLKFIISMCLKNGYFTLHKVRSCNRIYMHFFQQIPIPFSFGLKFHIFVFVPLSQKYVLFTFDVCDMSSVLRNSTRPVAARSCSKLKFFGMNAKSLSRKKYILILELTFYVESLNLQRYVVVLSRIKNCIYLGYISRMSKQTKIRLHFLIENLDFQDHKIRQPWYRVGKNKNIHNRYSYTCSNKKVIPRAYTVPSLNLTREIYIYMDKKYLITVKNGILNFENPGNGRVQNVQVRESQTLFCYCLNVWWKTGNNEIIALTAIITYKNKPNEGGLKPLCRPLATPLLINNYNLCINNYEHLYFSNPVLFSLALSQKLFLTLNNYRVKFNKILIYMDAVFSLLPIVYTNLMSVQIFYCSYMRDKTTCS</sequence>
<evidence type="ECO:0000313" key="2">
    <source>
        <dbReference type="EMBL" id="KAE9530798.1"/>
    </source>
</evidence>
<reference evidence="2 3" key="1">
    <citation type="submission" date="2019-08" db="EMBL/GenBank/DDBJ databases">
        <title>The genome of the soybean aphid Biotype 1, its phylome, world population structure and adaptation to the North American continent.</title>
        <authorList>
            <person name="Giordano R."/>
            <person name="Donthu R.K."/>
            <person name="Hernandez A.G."/>
            <person name="Wright C.L."/>
            <person name="Zimin A.V."/>
        </authorList>
    </citation>
    <scope>NUCLEOTIDE SEQUENCE [LARGE SCALE GENOMIC DNA]</scope>
    <source>
        <tissue evidence="2">Whole aphids</tissue>
    </source>
</reference>
<organism evidence="2 3">
    <name type="scientific">Aphis glycines</name>
    <name type="common">Soybean aphid</name>
    <dbReference type="NCBI Taxonomy" id="307491"/>
    <lineage>
        <taxon>Eukaryota</taxon>
        <taxon>Metazoa</taxon>
        <taxon>Ecdysozoa</taxon>
        <taxon>Arthropoda</taxon>
        <taxon>Hexapoda</taxon>
        <taxon>Insecta</taxon>
        <taxon>Pterygota</taxon>
        <taxon>Neoptera</taxon>
        <taxon>Paraneoptera</taxon>
        <taxon>Hemiptera</taxon>
        <taxon>Sternorrhyncha</taxon>
        <taxon>Aphidomorpha</taxon>
        <taxon>Aphidoidea</taxon>
        <taxon>Aphididae</taxon>
        <taxon>Aphidini</taxon>
        <taxon>Aphis</taxon>
        <taxon>Aphis</taxon>
    </lineage>
</organism>
<dbReference type="EMBL" id="VYZN01000042">
    <property type="protein sequence ID" value="KAE9530798.1"/>
    <property type="molecule type" value="Genomic_DNA"/>
</dbReference>
<name>A0A6G0TDJ2_APHGL</name>
<dbReference type="AlphaFoldDB" id="A0A6G0TDJ2"/>
<proteinExistence type="predicted"/>
<gene>
    <name evidence="2" type="ORF">AGLY_011260</name>
</gene>
<accession>A0A6G0TDJ2</accession>
<keyword evidence="1" id="KW-0472">Membrane</keyword>
<protein>
    <submittedName>
        <fullName evidence="2">Uncharacterized protein</fullName>
    </submittedName>
</protein>
<feature type="transmembrane region" description="Helical" evidence="1">
    <location>
        <begin position="373"/>
        <end position="398"/>
    </location>
</feature>
<keyword evidence="1" id="KW-0812">Transmembrane</keyword>